<dbReference type="InterPro" id="IPR001647">
    <property type="entry name" value="HTH_TetR"/>
</dbReference>
<evidence type="ECO:0000256" key="2">
    <source>
        <dbReference type="ARBA" id="ARBA00023125"/>
    </source>
</evidence>
<evidence type="ECO:0000256" key="4">
    <source>
        <dbReference type="PROSITE-ProRule" id="PRU00335"/>
    </source>
</evidence>
<evidence type="ECO:0000313" key="8">
    <source>
        <dbReference type="Proteomes" id="UP000542973"/>
    </source>
</evidence>
<dbReference type="EMBL" id="JABEMD010000010">
    <property type="protein sequence ID" value="NNH10780.1"/>
    <property type="molecule type" value="Genomic_DNA"/>
</dbReference>
<dbReference type="RefSeq" id="WP_053823911.1">
    <property type="nucleotide sequence ID" value="NZ_BAAAEB010000023.1"/>
</dbReference>
<dbReference type="EMBL" id="CP098735">
    <property type="protein sequence ID" value="USE77747.1"/>
    <property type="molecule type" value="Genomic_DNA"/>
</dbReference>
<dbReference type="InterPro" id="IPR050109">
    <property type="entry name" value="HTH-type_TetR-like_transc_reg"/>
</dbReference>
<accession>A0A849B5C7</accession>
<proteinExistence type="predicted"/>
<dbReference type="Gene3D" id="1.10.357.10">
    <property type="entry name" value="Tetracycline Repressor, domain 2"/>
    <property type="match status" value="1"/>
</dbReference>
<organism evidence="6 8">
    <name type="scientific">Cupriavidus gilardii</name>
    <dbReference type="NCBI Taxonomy" id="82541"/>
    <lineage>
        <taxon>Bacteria</taxon>
        <taxon>Pseudomonadati</taxon>
        <taxon>Pseudomonadota</taxon>
        <taxon>Betaproteobacteria</taxon>
        <taxon>Burkholderiales</taxon>
        <taxon>Burkholderiaceae</taxon>
        <taxon>Cupriavidus</taxon>
    </lineage>
</organism>
<dbReference type="GO" id="GO:0000976">
    <property type="term" value="F:transcription cis-regulatory region binding"/>
    <property type="evidence" value="ECO:0007669"/>
    <property type="project" value="TreeGrafter"/>
</dbReference>
<dbReference type="PANTHER" id="PTHR30055">
    <property type="entry name" value="HTH-TYPE TRANSCRIPTIONAL REGULATOR RUTR"/>
    <property type="match status" value="1"/>
</dbReference>
<dbReference type="InterPro" id="IPR009057">
    <property type="entry name" value="Homeodomain-like_sf"/>
</dbReference>
<evidence type="ECO:0000313" key="7">
    <source>
        <dbReference type="EMBL" id="USE77747.1"/>
    </source>
</evidence>
<feature type="domain" description="HTH tetR-type" evidence="5">
    <location>
        <begin position="8"/>
        <end position="66"/>
    </location>
</feature>
<keyword evidence="9" id="KW-1185">Reference proteome</keyword>
<dbReference type="GO" id="GO:0003700">
    <property type="term" value="F:DNA-binding transcription factor activity"/>
    <property type="evidence" value="ECO:0007669"/>
    <property type="project" value="TreeGrafter"/>
</dbReference>
<keyword evidence="2 4" id="KW-0238">DNA-binding</keyword>
<dbReference type="PROSITE" id="PS50977">
    <property type="entry name" value="HTH_TETR_2"/>
    <property type="match status" value="1"/>
</dbReference>
<dbReference type="Proteomes" id="UP000542973">
    <property type="component" value="Unassembled WGS sequence"/>
</dbReference>
<keyword evidence="1" id="KW-0805">Transcription regulation</keyword>
<evidence type="ECO:0000313" key="6">
    <source>
        <dbReference type="EMBL" id="NNH10780.1"/>
    </source>
</evidence>
<reference evidence="6 8" key="1">
    <citation type="submission" date="2020-05" db="EMBL/GenBank/DDBJ databases">
        <title>MicrobeNet Type strains.</title>
        <authorList>
            <person name="Nicholson A.C."/>
        </authorList>
    </citation>
    <scope>NUCLEOTIDE SEQUENCE [LARGE SCALE GENOMIC DNA]</scope>
    <source>
        <strain evidence="6 8">ATCC 700815</strain>
    </source>
</reference>
<evidence type="ECO:0000259" key="5">
    <source>
        <dbReference type="PROSITE" id="PS50977"/>
    </source>
</evidence>
<sequence>MTAVPASNEDNSRLLAALALALVDQPRGTLQDLAKAVGISKATLYRFCRTRDELISRLIDHGVRVLAEVVQCAKLDDPSPLDALRRLNANMIEQREVAAFLIYYWREVVSGVSSDWQTDWESKLDAFFLRGQQQGIFRIDITAQALTEIWASVLIGLLDGERRGRIARAGLAGLAERAFLQGAGAAAA</sequence>
<keyword evidence="3" id="KW-0804">Transcription</keyword>
<gene>
    <name evidence="6" type="ORF">HLB16_07790</name>
    <name evidence="7" type="ORF">NDR89_01470</name>
</gene>
<evidence type="ECO:0000256" key="1">
    <source>
        <dbReference type="ARBA" id="ARBA00023015"/>
    </source>
</evidence>
<reference evidence="7" key="2">
    <citation type="submission" date="2022-06" db="EMBL/GenBank/DDBJ databases">
        <title>Complete genome sequence and characterization of Cupriavidus gilardii QJ1 isolated from contaminating cells.</title>
        <authorList>
            <person name="Qi J."/>
        </authorList>
    </citation>
    <scope>NUCLEOTIDE SEQUENCE</scope>
    <source>
        <strain evidence="7">QJ1</strain>
    </source>
</reference>
<feature type="DNA-binding region" description="H-T-H motif" evidence="4">
    <location>
        <begin position="29"/>
        <end position="48"/>
    </location>
</feature>
<protein>
    <submittedName>
        <fullName evidence="6">TetR/AcrR family transcriptional regulator</fullName>
    </submittedName>
</protein>
<dbReference type="PANTHER" id="PTHR30055:SF234">
    <property type="entry name" value="HTH-TYPE TRANSCRIPTIONAL REGULATOR BETI"/>
    <property type="match status" value="1"/>
</dbReference>
<evidence type="ECO:0000256" key="3">
    <source>
        <dbReference type="ARBA" id="ARBA00023163"/>
    </source>
</evidence>
<dbReference type="SUPFAM" id="SSF46689">
    <property type="entry name" value="Homeodomain-like"/>
    <property type="match status" value="1"/>
</dbReference>
<evidence type="ECO:0000313" key="9">
    <source>
        <dbReference type="Proteomes" id="UP001056648"/>
    </source>
</evidence>
<dbReference type="Proteomes" id="UP001056648">
    <property type="component" value="Chromosome 1"/>
</dbReference>
<dbReference type="AlphaFoldDB" id="A0A849B5C7"/>
<name>A0A849B5C7_9BURK</name>